<name>A0A433WA52_9BACT</name>
<dbReference type="Gene3D" id="1.10.1740.10">
    <property type="match status" value="1"/>
</dbReference>
<dbReference type="AlphaFoldDB" id="A0A433WA52"/>
<evidence type="ECO:0000313" key="2">
    <source>
        <dbReference type="Proteomes" id="UP000281028"/>
    </source>
</evidence>
<evidence type="ECO:0000313" key="1">
    <source>
        <dbReference type="EMBL" id="NSL89450.1"/>
    </source>
</evidence>
<protein>
    <submittedName>
        <fullName evidence="1">Sigma-70 family RNA polymerase sigma factor</fullName>
    </submittedName>
</protein>
<proteinExistence type="predicted"/>
<keyword evidence="2" id="KW-1185">Reference proteome</keyword>
<dbReference type="GO" id="GO:0003700">
    <property type="term" value="F:DNA-binding transcription factor activity"/>
    <property type="evidence" value="ECO:0007669"/>
    <property type="project" value="InterPro"/>
</dbReference>
<reference evidence="1" key="1">
    <citation type="submission" date="2020-05" db="EMBL/GenBank/DDBJ databases">
        <title>Chitinophaga laudate sp. nov., isolated from a tropical peat swamp.</title>
        <authorList>
            <person name="Goh C.B.S."/>
            <person name="Lee M.S."/>
            <person name="Parimannan S."/>
            <person name="Pasbakhsh P."/>
            <person name="Yule C.M."/>
            <person name="Rajandas H."/>
            <person name="Loke S."/>
            <person name="Croft L."/>
            <person name="Tan J.B.L."/>
        </authorList>
    </citation>
    <scope>NUCLEOTIDE SEQUENCE</scope>
    <source>
        <strain evidence="1">Mgbs1</strain>
    </source>
</reference>
<dbReference type="EMBL" id="RIAR02000001">
    <property type="protein sequence ID" value="NSL89450.1"/>
    <property type="molecule type" value="Genomic_DNA"/>
</dbReference>
<accession>A0A433WA52</accession>
<dbReference type="OrthoDB" id="1163416at2"/>
<dbReference type="GO" id="GO:0006352">
    <property type="term" value="P:DNA-templated transcription initiation"/>
    <property type="evidence" value="ECO:0007669"/>
    <property type="project" value="InterPro"/>
</dbReference>
<comment type="caution">
    <text evidence="1">The sequence shown here is derived from an EMBL/GenBank/DDBJ whole genome shotgun (WGS) entry which is preliminary data.</text>
</comment>
<gene>
    <name evidence="1" type="ORF">ECE50_021595</name>
</gene>
<organism evidence="1 2">
    <name type="scientific">Chitinophaga solisilvae</name>
    <dbReference type="NCBI Taxonomy" id="1233460"/>
    <lineage>
        <taxon>Bacteria</taxon>
        <taxon>Pseudomonadati</taxon>
        <taxon>Bacteroidota</taxon>
        <taxon>Chitinophagia</taxon>
        <taxon>Chitinophagales</taxon>
        <taxon>Chitinophagaceae</taxon>
        <taxon>Chitinophaga</taxon>
    </lineage>
</organism>
<sequence>MFITDDPSFDALYRDTLPKVARMVRQMGGDLQTAKDLFHDAVIIYLEKKQNNTLKIAVTAQAYIMGIAKILCIRKLKADQRETDLDALNPAFAVPDDYYTPPPVRRSVLEYLKTAGSKCLQLLQAFYYDKKTMQDIAASFHYKTPHTATVQKYKCLEKVREQIKQTRYEDNLV</sequence>
<dbReference type="Proteomes" id="UP000281028">
    <property type="component" value="Unassembled WGS sequence"/>
</dbReference>
<dbReference type="SUPFAM" id="SSF88946">
    <property type="entry name" value="Sigma2 domain of RNA polymerase sigma factors"/>
    <property type="match status" value="1"/>
</dbReference>
<dbReference type="InterPro" id="IPR013325">
    <property type="entry name" value="RNA_pol_sigma_r2"/>
</dbReference>